<dbReference type="CDD" id="cd02219">
    <property type="entry name" value="cupin_YjlB-like"/>
    <property type="match status" value="1"/>
</dbReference>
<feature type="chain" id="PRO_5046606860" evidence="1">
    <location>
        <begin position="27"/>
        <end position="198"/>
    </location>
</feature>
<evidence type="ECO:0000256" key="1">
    <source>
        <dbReference type="SAM" id="SignalP"/>
    </source>
</evidence>
<name>A0ABZ3D770_9PROT</name>
<dbReference type="Proteomes" id="UP001449795">
    <property type="component" value="Chromosome"/>
</dbReference>
<reference evidence="2 3" key="1">
    <citation type="submission" date="2024-04" db="EMBL/GenBank/DDBJ databases">
        <title>Complete genome sequence of Nguyenibacter vanlangesis HBCM-1154, a strain capable of nitrogen fixation, IAA production, and phosphorus solubilization isolated from sugarcane soil.</title>
        <authorList>
            <person name="MY HANH P."/>
        </authorList>
    </citation>
    <scope>NUCLEOTIDE SEQUENCE [LARGE SCALE GENOMIC DNA]</scope>
    <source>
        <strain evidence="2 3">HBCM 1154</strain>
    </source>
</reference>
<feature type="signal peptide" evidence="1">
    <location>
        <begin position="1"/>
        <end position="26"/>
    </location>
</feature>
<keyword evidence="3" id="KW-1185">Reference proteome</keyword>
<dbReference type="PIRSF" id="PIRSF019307">
    <property type="entry name" value="UCP019307"/>
    <property type="match status" value="1"/>
</dbReference>
<dbReference type="PANTHER" id="PTHR36448">
    <property type="entry name" value="BLR7373 PROTEIN"/>
    <property type="match status" value="1"/>
</dbReference>
<dbReference type="InterPro" id="IPR014710">
    <property type="entry name" value="RmlC-like_jellyroll"/>
</dbReference>
<dbReference type="InterPro" id="IPR014500">
    <property type="entry name" value="UCP019307_cupin"/>
</dbReference>
<dbReference type="InterPro" id="IPR047121">
    <property type="entry name" value="YjiB-like"/>
</dbReference>
<evidence type="ECO:0000313" key="3">
    <source>
        <dbReference type="Proteomes" id="UP001449795"/>
    </source>
</evidence>
<dbReference type="InterPro" id="IPR011051">
    <property type="entry name" value="RmlC_Cupin_sf"/>
</dbReference>
<dbReference type="PANTHER" id="PTHR36448:SF2">
    <property type="entry name" value="CUPIN TYPE-1 DOMAIN-CONTAINING PROTEIN"/>
    <property type="match status" value="1"/>
</dbReference>
<dbReference type="RefSeq" id="WP_342629026.1">
    <property type="nucleotide sequence ID" value="NZ_CP152276.1"/>
</dbReference>
<organism evidence="2 3">
    <name type="scientific">Nguyenibacter vanlangensis</name>
    <dbReference type="NCBI Taxonomy" id="1216886"/>
    <lineage>
        <taxon>Bacteria</taxon>
        <taxon>Pseudomonadati</taxon>
        <taxon>Pseudomonadota</taxon>
        <taxon>Alphaproteobacteria</taxon>
        <taxon>Acetobacterales</taxon>
        <taxon>Acetobacteraceae</taxon>
        <taxon>Nguyenibacter</taxon>
    </lineage>
</organism>
<gene>
    <name evidence="2" type="ORF">AAC691_04025</name>
</gene>
<dbReference type="SUPFAM" id="SSF51182">
    <property type="entry name" value="RmlC-like cupins"/>
    <property type="match status" value="1"/>
</dbReference>
<accession>A0ABZ3D770</accession>
<evidence type="ECO:0000313" key="2">
    <source>
        <dbReference type="EMBL" id="XAE43624.1"/>
    </source>
</evidence>
<dbReference type="EMBL" id="CP152276">
    <property type="protein sequence ID" value="XAE43624.1"/>
    <property type="molecule type" value="Genomic_DNA"/>
</dbReference>
<sequence length="198" mass="21499">MTLSRRAFQSFLAAMGLSLTGRAAHAADPSARDIDSFMLPRNDWVPNNDHLPVLYYRNAVALRGNDPASGFEELFTATGWPPQWRWSVYTFHHFHSTAHEVLGVASGSARLMLGGPGGRIVDVRAGDVVLLPAGTGHRNLGSDDDFLVVGAYPPDQHWDIRRSALDSAELARMNHVPFPASDPVGGANGPLPALWHQS</sequence>
<proteinExistence type="predicted"/>
<keyword evidence="1" id="KW-0732">Signal</keyword>
<protein>
    <submittedName>
        <fullName evidence="2">Cupin</fullName>
    </submittedName>
</protein>
<dbReference type="Gene3D" id="2.60.120.10">
    <property type="entry name" value="Jelly Rolls"/>
    <property type="match status" value="1"/>
</dbReference>